<keyword evidence="1" id="KW-0812">Transmembrane</keyword>
<proteinExistence type="predicted"/>
<keyword evidence="4" id="KW-1185">Reference proteome</keyword>
<evidence type="ECO:0000259" key="2">
    <source>
        <dbReference type="PROSITE" id="PS50835"/>
    </source>
</evidence>
<evidence type="ECO:0000256" key="1">
    <source>
        <dbReference type="SAM" id="Phobius"/>
    </source>
</evidence>
<evidence type="ECO:0000313" key="4">
    <source>
        <dbReference type="Proteomes" id="UP000824540"/>
    </source>
</evidence>
<keyword evidence="1" id="KW-0472">Membrane</keyword>
<dbReference type="CDD" id="cd00098">
    <property type="entry name" value="IgC1"/>
    <property type="match status" value="1"/>
</dbReference>
<feature type="domain" description="Ig-like" evidence="2">
    <location>
        <begin position="52"/>
        <end position="147"/>
    </location>
</feature>
<accession>A0A8T2NQZ8</accession>
<evidence type="ECO:0000313" key="3">
    <source>
        <dbReference type="EMBL" id="KAG9341610.1"/>
    </source>
</evidence>
<dbReference type="OrthoDB" id="8844201at2759"/>
<comment type="caution">
    <text evidence="3">The sequence shown here is derived from an EMBL/GenBank/DDBJ whole genome shotgun (WGS) entry which is preliminary data.</text>
</comment>
<dbReference type="Proteomes" id="UP000824540">
    <property type="component" value="Unassembled WGS sequence"/>
</dbReference>
<dbReference type="InterPro" id="IPR013783">
    <property type="entry name" value="Ig-like_fold"/>
</dbReference>
<keyword evidence="1" id="KW-1133">Transmembrane helix</keyword>
<dbReference type="InterPro" id="IPR007110">
    <property type="entry name" value="Ig-like_dom"/>
</dbReference>
<organism evidence="3 4">
    <name type="scientific">Albula glossodonta</name>
    <name type="common">roundjaw bonefish</name>
    <dbReference type="NCBI Taxonomy" id="121402"/>
    <lineage>
        <taxon>Eukaryota</taxon>
        <taxon>Metazoa</taxon>
        <taxon>Chordata</taxon>
        <taxon>Craniata</taxon>
        <taxon>Vertebrata</taxon>
        <taxon>Euteleostomi</taxon>
        <taxon>Actinopterygii</taxon>
        <taxon>Neopterygii</taxon>
        <taxon>Teleostei</taxon>
        <taxon>Albuliformes</taxon>
        <taxon>Albulidae</taxon>
        <taxon>Albula</taxon>
    </lineage>
</organism>
<reference evidence="3" key="1">
    <citation type="thesis" date="2021" institute="BYU ScholarsArchive" country="Provo, UT, USA">
        <title>Applications of and Algorithms for Genome Assembly and Genomic Analyses with an Emphasis on Marine Teleosts.</title>
        <authorList>
            <person name="Pickett B.D."/>
        </authorList>
    </citation>
    <scope>NUCLEOTIDE SEQUENCE</scope>
    <source>
        <strain evidence="3">HI-2016</strain>
    </source>
</reference>
<gene>
    <name evidence="3" type="ORF">JZ751_019127</name>
</gene>
<dbReference type="InterPro" id="IPR036179">
    <property type="entry name" value="Ig-like_dom_sf"/>
</dbReference>
<dbReference type="PROSITE" id="PS50835">
    <property type="entry name" value="IG_LIKE"/>
    <property type="match status" value="1"/>
</dbReference>
<sequence>MQCTCFFTLENVSLVYAFCLEGVIVNSLTTVGKQKSFGSGTKLFVADRAIPPKLLSYTPSLPSHGKVTLLCVAQGMFPDVVKFNWHVKDTEGDLKEVMRADGEVLSQKGNGMTASMMIVDHQKLSQNTYVCSVEHPTIKGSLSATVTTPKDGSELMQTLYLAMVTYTIMIIKSVVYFMSVFVIMRQR</sequence>
<protein>
    <recommendedName>
        <fullName evidence="2">Ig-like domain-containing protein</fullName>
    </recommendedName>
</protein>
<dbReference type="AlphaFoldDB" id="A0A8T2NQZ8"/>
<dbReference type="Pfam" id="PF07654">
    <property type="entry name" value="C1-set"/>
    <property type="match status" value="1"/>
</dbReference>
<dbReference type="EMBL" id="JAFBMS010000034">
    <property type="protein sequence ID" value="KAG9341610.1"/>
    <property type="molecule type" value="Genomic_DNA"/>
</dbReference>
<dbReference type="InterPro" id="IPR003597">
    <property type="entry name" value="Ig_C1-set"/>
</dbReference>
<dbReference type="SUPFAM" id="SSF48726">
    <property type="entry name" value="Immunoglobulin"/>
    <property type="match status" value="1"/>
</dbReference>
<dbReference type="Gene3D" id="2.60.40.10">
    <property type="entry name" value="Immunoglobulins"/>
    <property type="match status" value="1"/>
</dbReference>
<name>A0A8T2NQZ8_9TELE</name>
<feature type="transmembrane region" description="Helical" evidence="1">
    <location>
        <begin position="159"/>
        <end position="184"/>
    </location>
</feature>